<dbReference type="InterPro" id="IPR051400">
    <property type="entry name" value="HAD-like_hydrolase"/>
</dbReference>
<evidence type="ECO:0000256" key="2">
    <source>
        <dbReference type="ARBA" id="ARBA00022801"/>
    </source>
</evidence>
<keyword evidence="1" id="KW-0479">Metal-binding</keyword>
<dbReference type="EC" id="3.1.3.-" evidence="4"/>
<dbReference type="InterPro" id="IPR036412">
    <property type="entry name" value="HAD-like_sf"/>
</dbReference>
<evidence type="ECO:0000256" key="1">
    <source>
        <dbReference type="ARBA" id="ARBA00022723"/>
    </source>
</evidence>
<keyword evidence="5" id="KW-1185">Reference proteome</keyword>
<organism evidence="4 5">
    <name type="scientific">Kaistia terrae</name>
    <dbReference type="NCBI Taxonomy" id="537017"/>
    <lineage>
        <taxon>Bacteria</taxon>
        <taxon>Pseudomonadati</taxon>
        <taxon>Pseudomonadota</taxon>
        <taxon>Alphaproteobacteria</taxon>
        <taxon>Hyphomicrobiales</taxon>
        <taxon>Kaistiaceae</taxon>
        <taxon>Kaistia</taxon>
    </lineage>
</organism>
<dbReference type="SUPFAM" id="SSF56784">
    <property type="entry name" value="HAD-like"/>
    <property type="match status" value="1"/>
</dbReference>
<protein>
    <submittedName>
        <fullName evidence="4">HAD family hydrolase</fullName>
        <ecNumber evidence="4">3.1.3.-</ecNumber>
    </submittedName>
</protein>
<dbReference type="PANTHER" id="PTHR46470:SF2">
    <property type="entry name" value="GLYCERALDEHYDE 3-PHOSPHATE PHOSPHATASE"/>
    <property type="match status" value="1"/>
</dbReference>
<reference evidence="5" key="1">
    <citation type="journal article" date="2019" name="Int. J. Syst. Evol. Microbiol.">
        <title>The Global Catalogue of Microorganisms (GCM) 10K type strain sequencing project: providing services to taxonomists for standard genome sequencing and annotation.</title>
        <authorList>
            <consortium name="The Broad Institute Genomics Platform"/>
            <consortium name="The Broad Institute Genome Sequencing Center for Infectious Disease"/>
            <person name="Wu L."/>
            <person name="Ma J."/>
        </authorList>
    </citation>
    <scope>NUCLEOTIDE SEQUENCE [LARGE SCALE GENOMIC DNA]</scope>
    <source>
        <strain evidence="5">KACC 12633</strain>
    </source>
</reference>
<name>A0ABW0PUC2_9HYPH</name>
<dbReference type="GO" id="GO:0016787">
    <property type="term" value="F:hydrolase activity"/>
    <property type="evidence" value="ECO:0007669"/>
    <property type="project" value="UniProtKB-KW"/>
</dbReference>
<evidence type="ECO:0000313" key="4">
    <source>
        <dbReference type="EMBL" id="MFC5515317.1"/>
    </source>
</evidence>
<proteinExistence type="predicted"/>
<sequence>MVTPMLIVFDLDDTLYLERDFVRSGFAAADAWLHRQAGVPGLAEACRILFDAGLRTHLFDEALDRLGVASDPSLVARLVDIYRTHEPSIALAADAARYLAGRDGSIPTALITDGPTATQQAKVRALGLDQRLDFIVCTGSLGPGRGKPHPLAFERVEAWAASYGLPFVYVADNPLKDFVAPRSRGWWTVQIERAERVHHVDAPDAAHEAHARIASLDELDVCLERFQSVGMGRVRPFPTDAAGRIPIS</sequence>
<dbReference type="Pfam" id="PF00702">
    <property type="entry name" value="Hydrolase"/>
    <property type="match status" value="1"/>
</dbReference>
<accession>A0ABW0PUC2</accession>
<dbReference type="PANTHER" id="PTHR46470">
    <property type="entry name" value="N-ACYLNEURAMINATE-9-PHOSPHATASE"/>
    <property type="match status" value="1"/>
</dbReference>
<dbReference type="RefSeq" id="WP_266343309.1">
    <property type="nucleotide sequence ID" value="NZ_JAPKNH010000002.1"/>
</dbReference>
<dbReference type="Gene3D" id="3.40.50.1000">
    <property type="entry name" value="HAD superfamily/HAD-like"/>
    <property type="match status" value="1"/>
</dbReference>
<comment type="caution">
    <text evidence="4">The sequence shown here is derived from an EMBL/GenBank/DDBJ whole genome shotgun (WGS) entry which is preliminary data.</text>
</comment>
<keyword evidence="3" id="KW-0460">Magnesium</keyword>
<dbReference type="Gene3D" id="1.10.150.520">
    <property type="match status" value="1"/>
</dbReference>
<evidence type="ECO:0000256" key="3">
    <source>
        <dbReference type="ARBA" id="ARBA00022842"/>
    </source>
</evidence>
<gene>
    <name evidence="4" type="ORF">ACFPP9_06000</name>
</gene>
<dbReference type="InterPro" id="IPR023214">
    <property type="entry name" value="HAD_sf"/>
</dbReference>
<keyword evidence="2 4" id="KW-0378">Hydrolase</keyword>
<evidence type="ECO:0000313" key="5">
    <source>
        <dbReference type="Proteomes" id="UP001596150"/>
    </source>
</evidence>
<dbReference type="Proteomes" id="UP001596150">
    <property type="component" value="Unassembled WGS sequence"/>
</dbReference>
<dbReference type="EMBL" id="JBHSML010000002">
    <property type="protein sequence ID" value="MFC5515317.1"/>
    <property type="molecule type" value="Genomic_DNA"/>
</dbReference>